<dbReference type="FunCoup" id="A0A2I4FRI3">
    <property type="interactions" value="10"/>
</dbReference>
<dbReference type="GeneID" id="109001430"/>
<gene>
    <name evidence="14" type="primary">LOC109001430</name>
</gene>
<dbReference type="GO" id="GO:0016020">
    <property type="term" value="C:membrane"/>
    <property type="evidence" value="ECO:0007669"/>
    <property type="project" value="UniProtKB-SubCell"/>
</dbReference>
<evidence type="ECO:0000313" key="13">
    <source>
        <dbReference type="Proteomes" id="UP000235220"/>
    </source>
</evidence>
<evidence type="ECO:0000256" key="6">
    <source>
        <dbReference type="ARBA" id="ARBA00022630"/>
    </source>
</evidence>
<dbReference type="AlphaFoldDB" id="A0A2I4FRI3"/>
<keyword evidence="13" id="KW-1185">Reference proteome</keyword>
<keyword evidence="11 12" id="KW-0472">Membrane</keyword>
<comment type="subcellular location">
    <subcellularLocation>
        <location evidence="3 12">Membrane</location>
    </subcellularLocation>
</comment>
<evidence type="ECO:0000256" key="4">
    <source>
        <dbReference type="ARBA" id="ARBA00010790"/>
    </source>
</evidence>
<evidence type="ECO:0000256" key="11">
    <source>
        <dbReference type="ARBA" id="ARBA00023136"/>
    </source>
</evidence>
<evidence type="ECO:0000313" key="14">
    <source>
        <dbReference type="RefSeq" id="XP_018834257.1"/>
    </source>
</evidence>
<evidence type="ECO:0000256" key="7">
    <source>
        <dbReference type="ARBA" id="ARBA00022692"/>
    </source>
</evidence>
<proteinExistence type="inferred from homology"/>
<dbReference type="InterPro" id="IPR036188">
    <property type="entry name" value="FAD/NAD-bd_sf"/>
</dbReference>
<reference evidence="14" key="1">
    <citation type="submission" date="2025-08" db="UniProtKB">
        <authorList>
            <consortium name="RefSeq"/>
        </authorList>
    </citation>
    <scope>IDENTIFICATION</scope>
    <source>
        <tissue evidence="14">Leaves</tissue>
    </source>
</reference>
<dbReference type="PIRSF" id="PIRSF028937">
    <property type="entry name" value="Lg_Ch_AO"/>
    <property type="match status" value="1"/>
</dbReference>
<dbReference type="Gene3D" id="3.50.50.60">
    <property type="entry name" value="FAD/NAD(P)-binding domain"/>
    <property type="match status" value="2"/>
</dbReference>
<evidence type="ECO:0000256" key="12">
    <source>
        <dbReference type="PIRNR" id="PIRNR028937"/>
    </source>
</evidence>
<dbReference type="GO" id="GO:0050660">
    <property type="term" value="F:flavin adenine dinucleotide binding"/>
    <property type="evidence" value="ECO:0007669"/>
    <property type="project" value="InterPro"/>
</dbReference>
<dbReference type="SUPFAM" id="SSF51905">
    <property type="entry name" value="FAD/NAD(P)-binding domain"/>
    <property type="match status" value="1"/>
</dbReference>
<dbReference type="PANTHER" id="PTHR46056">
    <property type="entry name" value="LONG-CHAIN-ALCOHOL OXIDASE"/>
    <property type="match status" value="1"/>
</dbReference>
<dbReference type="Pfam" id="PF00732">
    <property type="entry name" value="GMC_oxred_N"/>
    <property type="match status" value="1"/>
</dbReference>
<protein>
    <recommendedName>
        <fullName evidence="5 12">Long-chain-alcohol oxidase</fullName>
        <ecNumber evidence="5 12">1.1.3.20</ecNumber>
    </recommendedName>
</protein>
<keyword evidence="7" id="KW-0812">Transmembrane</keyword>
<dbReference type="Gramene" id="Jr02_11630_p1">
    <property type="protein sequence ID" value="cds.Jr02_11630_p1"/>
    <property type="gene ID" value="Jr02_11630"/>
</dbReference>
<evidence type="ECO:0000256" key="2">
    <source>
        <dbReference type="ARBA" id="ARBA00003842"/>
    </source>
</evidence>
<dbReference type="RefSeq" id="XP_018834257.1">
    <property type="nucleotide sequence ID" value="XM_018978712.2"/>
</dbReference>
<dbReference type="Pfam" id="PF05199">
    <property type="entry name" value="GMC_oxred_C"/>
    <property type="match status" value="1"/>
</dbReference>
<dbReference type="EC" id="1.1.3.20" evidence="5 12"/>
<dbReference type="STRING" id="51240.A0A2I4FRI3"/>
<evidence type="ECO:0000256" key="10">
    <source>
        <dbReference type="ARBA" id="ARBA00023002"/>
    </source>
</evidence>
<keyword evidence="10 12" id="KW-0560">Oxidoreductase</keyword>
<comment type="catalytic activity">
    <reaction evidence="1 12">
        <text>a long-chain primary fatty alcohol + O2 = a long-chain fatty aldehyde + H2O2</text>
        <dbReference type="Rhea" id="RHEA:22756"/>
        <dbReference type="ChEBI" id="CHEBI:15379"/>
        <dbReference type="ChEBI" id="CHEBI:16240"/>
        <dbReference type="ChEBI" id="CHEBI:17176"/>
        <dbReference type="ChEBI" id="CHEBI:77396"/>
        <dbReference type="EC" id="1.1.3.20"/>
    </reaction>
</comment>
<dbReference type="PANTHER" id="PTHR46056:SF4">
    <property type="entry name" value="LONG-CHAIN-ALCOHOL OXIDASE FAO4A"/>
    <property type="match status" value="1"/>
</dbReference>
<dbReference type="OrthoDB" id="269227at2759"/>
<organism evidence="13 14">
    <name type="scientific">Juglans regia</name>
    <name type="common">English walnut</name>
    <dbReference type="NCBI Taxonomy" id="51240"/>
    <lineage>
        <taxon>Eukaryota</taxon>
        <taxon>Viridiplantae</taxon>
        <taxon>Streptophyta</taxon>
        <taxon>Embryophyta</taxon>
        <taxon>Tracheophyta</taxon>
        <taxon>Spermatophyta</taxon>
        <taxon>Magnoliopsida</taxon>
        <taxon>eudicotyledons</taxon>
        <taxon>Gunneridae</taxon>
        <taxon>Pentapetalae</taxon>
        <taxon>rosids</taxon>
        <taxon>fabids</taxon>
        <taxon>Fagales</taxon>
        <taxon>Juglandaceae</taxon>
        <taxon>Juglans</taxon>
    </lineage>
</organism>
<comment type="similarity">
    <text evidence="4 12">Belongs to the GMC oxidoreductase family.</text>
</comment>
<dbReference type="KEGG" id="jre:109001430"/>
<dbReference type="GO" id="GO:0046577">
    <property type="term" value="F:long-chain-alcohol oxidase activity"/>
    <property type="evidence" value="ECO:0007669"/>
    <property type="project" value="UniProtKB-EC"/>
</dbReference>
<evidence type="ECO:0000256" key="9">
    <source>
        <dbReference type="ARBA" id="ARBA00022989"/>
    </source>
</evidence>
<evidence type="ECO:0000256" key="8">
    <source>
        <dbReference type="ARBA" id="ARBA00022827"/>
    </source>
</evidence>
<dbReference type="InterPro" id="IPR007867">
    <property type="entry name" value="GMC_OxRtase_C"/>
</dbReference>
<dbReference type="Proteomes" id="UP000235220">
    <property type="component" value="Chromosome 2"/>
</dbReference>
<evidence type="ECO:0000256" key="3">
    <source>
        <dbReference type="ARBA" id="ARBA00004370"/>
    </source>
</evidence>
<name>A0A2I4FRI3_JUGRE</name>
<dbReference type="InterPro" id="IPR012400">
    <property type="entry name" value="Long_Oxdase"/>
</dbReference>
<keyword evidence="8" id="KW-0274">FAD</keyword>
<accession>A0A2I4FRI3</accession>
<evidence type="ECO:0000256" key="5">
    <source>
        <dbReference type="ARBA" id="ARBA00013125"/>
    </source>
</evidence>
<evidence type="ECO:0000256" key="1">
    <source>
        <dbReference type="ARBA" id="ARBA00000920"/>
    </source>
</evidence>
<keyword evidence="6" id="KW-0285">Flavoprotein</keyword>
<sequence length="796" mass="87466">MVIDIVGDYVDAQGLLRVGGDHDHDHIRSVGAMPNYVNSLSSWEMDSVTALCDTFLPSVDIVSDVTADDSIVKFYATCASMAGTPERLGGLFSERMEHPKKWMIRLALFLLSTWIGTFILCGRASLSSKFPYFQRFSQVSRQKREEIVFSWSLSFFYKLRMLFRTMKLLVLYVFFTQVDEKDDNLSWKAIGYTGPDSKFKPQTQQQSKTLKQTGFRECDDHQQEEETLEDFCGPLYRGLINLKKPRDTAVDMLRGFGFPVSVPSRKPNPSGSSNHSLAIKCDAVVVGSGSGGGVVAGVLATAGYKVLVLEKGNYFARKKLSLLEGPTMDQMYLSSGFLATDDTSVLILAGSTVGGGSTINWSASVRTPQHIIKDWSVCHELEIFDSELYKEAMDVVCEKMGVQSEFQDEGFQNAILRKGCQELGYPVNTIPRNSPSDHYCGWCCLGCKDGKKKGTSETWLVDLVSSGNGVILPGCEAIKVLNKRKKGRERNIATGVAFEYVYKGAKEICVVESKVTIVACGALSTPALLKRSGLKNANIGKNLHLHPVAMSWGYFPDKSPSDIWPEAEKKSYEGGIMTAMSPVVANFDGSGYGALIQTPSLHPGTFSVLMPWVSGTDIKNRMSKFSRTAHIFALARDKGSGTMLSPSSISYQMEVADEENLKKGIEKVLRILAAAGAEEIGTHHVKGKTLNVKKASSHEFEKFVNEESSRPLRGLSSPLCSAHQMGSCRMGVDPKKSVVNQVGETWEVERLFIADTSVFPTALGVNPMITVQAIAYCTAQSALEVLKRKKCLLDEC</sequence>
<comment type="function">
    <text evidence="2 12">Long-chain fatty alcohol oxidase involved in the omega-oxidation pathway of lipid degradation.</text>
</comment>
<keyword evidence="9" id="KW-1133">Transmembrane helix</keyword>
<dbReference type="InterPro" id="IPR000172">
    <property type="entry name" value="GMC_OxRdtase_N"/>
</dbReference>